<feature type="region of interest" description="Disordered" evidence="1">
    <location>
        <begin position="51"/>
        <end position="76"/>
    </location>
</feature>
<feature type="region of interest" description="Disordered" evidence="1">
    <location>
        <begin position="102"/>
        <end position="140"/>
    </location>
</feature>
<dbReference type="Proteomes" id="UP000825935">
    <property type="component" value="Chromosome 20"/>
</dbReference>
<proteinExistence type="predicted"/>
<dbReference type="InterPro" id="IPR040306">
    <property type="entry name" value="Os02g0753200-like"/>
</dbReference>
<dbReference type="AlphaFoldDB" id="A0A8T2SJ96"/>
<comment type="caution">
    <text evidence="2">The sequence shown here is derived from an EMBL/GenBank/DDBJ whole genome shotgun (WGS) entry which is preliminary data.</text>
</comment>
<dbReference type="PANTHER" id="PTHR35321">
    <property type="entry name" value="OS02G0753200 PROTEIN"/>
    <property type="match status" value="1"/>
</dbReference>
<organism evidence="2 3">
    <name type="scientific">Ceratopteris richardii</name>
    <name type="common">Triangle waterfern</name>
    <dbReference type="NCBI Taxonomy" id="49495"/>
    <lineage>
        <taxon>Eukaryota</taxon>
        <taxon>Viridiplantae</taxon>
        <taxon>Streptophyta</taxon>
        <taxon>Embryophyta</taxon>
        <taxon>Tracheophyta</taxon>
        <taxon>Polypodiopsida</taxon>
        <taxon>Polypodiidae</taxon>
        <taxon>Polypodiales</taxon>
        <taxon>Pteridineae</taxon>
        <taxon>Pteridaceae</taxon>
        <taxon>Parkerioideae</taxon>
        <taxon>Ceratopteris</taxon>
    </lineage>
</organism>
<gene>
    <name evidence="2" type="ORF">KP509_20G061500</name>
</gene>
<dbReference type="EMBL" id="CM035425">
    <property type="protein sequence ID" value="KAH7331973.1"/>
    <property type="molecule type" value="Genomic_DNA"/>
</dbReference>
<keyword evidence="3" id="KW-1185">Reference proteome</keyword>
<evidence type="ECO:0000256" key="1">
    <source>
        <dbReference type="SAM" id="MobiDB-lite"/>
    </source>
</evidence>
<feature type="compositionally biased region" description="Basic and acidic residues" evidence="1">
    <location>
        <begin position="102"/>
        <end position="120"/>
    </location>
</feature>
<dbReference type="PANTHER" id="PTHR35321:SF1">
    <property type="entry name" value="OS02G0753200 PROTEIN"/>
    <property type="match status" value="1"/>
</dbReference>
<evidence type="ECO:0000313" key="3">
    <source>
        <dbReference type="Proteomes" id="UP000825935"/>
    </source>
</evidence>
<protein>
    <submittedName>
        <fullName evidence="2">Uncharacterized protein</fullName>
    </submittedName>
</protein>
<dbReference type="OrthoDB" id="543560at2759"/>
<name>A0A8T2SJ96_CERRI</name>
<sequence>MRVFVVRILQTANHMSLALVQAYSSDEEVQEKFSGSDSEEEEKGTPCGAIVEAKPQAGDFTNEGTPVVKKESSEKPPEATAKLLGVCPEEGLICPICKVRRIDSGDPNKRRGSRIKDKERSKRMKGQSSHATWKSETEMQLRQHFERSGAKRTDRAINEISD</sequence>
<evidence type="ECO:0000313" key="2">
    <source>
        <dbReference type="EMBL" id="KAH7331973.1"/>
    </source>
</evidence>
<reference evidence="2" key="1">
    <citation type="submission" date="2021-08" db="EMBL/GenBank/DDBJ databases">
        <title>WGS assembly of Ceratopteris richardii.</title>
        <authorList>
            <person name="Marchant D.B."/>
            <person name="Chen G."/>
            <person name="Jenkins J."/>
            <person name="Shu S."/>
            <person name="Leebens-Mack J."/>
            <person name="Grimwood J."/>
            <person name="Schmutz J."/>
            <person name="Soltis P."/>
            <person name="Soltis D."/>
            <person name="Chen Z.-H."/>
        </authorList>
    </citation>
    <scope>NUCLEOTIDE SEQUENCE</scope>
    <source>
        <strain evidence="2">Whitten #5841</strain>
        <tissue evidence="2">Leaf</tissue>
    </source>
</reference>
<accession>A0A8T2SJ96</accession>